<protein>
    <submittedName>
        <fullName evidence="1">Uncharacterized protein</fullName>
    </submittedName>
</protein>
<sequence>MSHFIVIIVTLGLLALALNGLKQLIVPLLTSIIRALFPASHAQPQRVRRLAMSPVLTQNWAQYDEPAYLRNQDQPHHCLSKRVVVPINILNDCSAITAVSNQEISVNCHPQVIGAL</sequence>
<dbReference type="RefSeq" id="WP_069314169.1">
    <property type="nucleotide sequence ID" value="NZ_MDTU01000003.1"/>
</dbReference>
<accession>A0ABX3A125</accession>
<name>A0ABX3A125_9GAMM</name>
<evidence type="ECO:0000313" key="2">
    <source>
        <dbReference type="Proteomes" id="UP000094329"/>
    </source>
</evidence>
<keyword evidence="2" id="KW-1185">Reference proteome</keyword>
<dbReference type="Proteomes" id="UP000094329">
    <property type="component" value="Unassembled WGS sequence"/>
</dbReference>
<gene>
    <name evidence="1" type="ORF">BGC07_16535</name>
</gene>
<organism evidence="1 2">
    <name type="scientific">Piscirickettsia litoralis</name>
    <dbReference type="NCBI Taxonomy" id="1891921"/>
    <lineage>
        <taxon>Bacteria</taxon>
        <taxon>Pseudomonadati</taxon>
        <taxon>Pseudomonadota</taxon>
        <taxon>Gammaproteobacteria</taxon>
        <taxon>Thiotrichales</taxon>
        <taxon>Piscirickettsiaceae</taxon>
        <taxon>Piscirickettsia</taxon>
    </lineage>
</organism>
<reference evidence="1 2" key="1">
    <citation type="submission" date="2016-08" db="EMBL/GenBank/DDBJ databases">
        <title>Draft genome sequence of Candidatus Piscirickettsia litoralis, from seawater.</title>
        <authorList>
            <person name="Wan X."/>
            <person name="Lee A.J."/>
            <person name="Hou S."/>
            <person name="Donachie S.P."/>
        </authorList>
    </citation>
    <scope>NUCLEOTIDE SEQUENCE [LARGE SCALE GENOMIC DNA]</scope>
    <source>
        <strain evidence="1 2">Y2</strain>
    </source>
</reference>
<evidence type="ECO:0000313" key="1">
    <source>
        <dbReference type="EMBL" id="ODN41376.1"/>
    </source>
</evidence>
<dbReference type="EMBL" id="MDTU01000003">
    <property type="protein sequence ID" value="ODN41376.1"/>
    <property type="molecule type" value="Genomic_DNA"/>
</dbReference>
<proteinExistence type="predicted"/>
<comment type="caution">
    <text evidence="1">The sequence shown here is derived from an EMBL/GenBank/DDBJ whole genome shotgun (WGS) entry which is preliminary data.</text>
</comment>